<sequence>MSSTVENNVSKRSLSLSKNFSWTLLGNIIYALCQWGILMALAKLGDARMVGQFALALAITAPVFMFLNLQLRAVLATDANKNMPFSHYIGLRICTTLLALTVLGGFIIISGYDTQTQIIILLIAFSKAAESMSDIIYGLLQNNEKMDFISISLIVRGIASLLVTSGMLYVTGDLTISLLTYMGSWLLILIVYDIPKSRIFSVLTPTLSLKSLLPLLRISLPMGFVMLLISLNTNIPRYFISGYEGTEQLGYFSALAYVMVAGTTVISALGQSASPRLAKYYSSGKLNSFYTLLMKIGMLFIILALSAISIVMFLGQPILSILYGPSYSDYSYIFTLITIGAGIGYLGSLVGYGLTSARIFGTQVYLFIFINISLLLACYLLIPSLGLEGAAYSLIVGNIAQLIGSLFIFYFHFYKAGSSKVAGVAASKD</sequence>
<dbReference type="InterPro" id="IPR050833">
    <property type="entry name" value="Poly_Biosynth_Transport"/>
</dbReference>
<feature type="transmembrane region" description="Helical" evidence="6">
    <location>
        <begin position="174"/>
        <end position="192"/>
    </location>
</feature>
<feature type="transmembrane region" description="Helical" evidence="6">
    <location>
        <begin position="20"/>
        <end position="44"/>
    </location>
</feature>
<keyword evidence="4 6" id="KW-1133">Transmembrane helix</keyword>
<reference evidence="7 8" key="1">
    <citation type="journal article" date="2019" name="Microorganisms">
        <title>Paenibacillus lutrae sp. nov., A Chitinolytic Species Isolated from A River Otter in Castril Natural Park, Granada, Spain.</title>
        <authorList>
            <person name="Rodriguez M."/>
            <person name="Reina J.C."/>
            <person name="Bejar V."/>
            <person name="Llamas I."/>
        </authorList>
    </citation>
    <scope>NUCLEOTIDE SEQUENCE [LARGE SCALE GENOMIC DNA]</scope>
    <source>
        <strain evidence="7 8">N10</strain>
    </source>
</reference>
<feature type="transmembrane region" description="Helical" evidence="6">
    <location>
        <begin position="212"/>
        <end position="231"/>
    </location>
</feature>
<dbReference type="Proteomes" id="UP000490800">
    <property type="component" value="Unassembled WGS sequence"/>
</dbReference>
<evidence type="ECO:0000256" key="2">
    <source>
        <dbReference type="ARBA" id="ARBA00022475"/>
    </source>
</evidence>
<feature type="transmembrane region" description="Helical" evidence="6">
    <location>
        <begin position="50"/>
        <end position="69"/>
    </location>
</feature>
<evidence type="ECO:0000256" key="1">
    <source>
        <dbReference type="ARBA" id="ARBA00004651"/>
    </source>
</evidence>
<feature type="transmembrane region" description="Helical" evidence="6">
    <location>
        <begin position="89"/>
        <end position="112"/>
    </location>
</feature>
<feature type="transmembrane region" description="Helical" evidence="6">
    <location>
        <begin position="147"/>
        <end position="168"/>
    </location>
</feature>
<evidence type="ECO:0000256" key="6">
    <source>
        <dbReference type="SAM" id="Phobius"/>
    </source>
</evidence>
<feature type="transmembrane region" description="Helical" evidence="6">
    <location>
        <begin position="292"/>
        <end position="318"/>
    </location>
</feature>
<comment type="subcellular location">
    <subcellularLocation>
        <location evidence="1">Cell membrane</location>
        <topology evidence="1">Multi-pass membrane protein</topology>
    </subcellularLocation>
</comment>
<feature type="transmembrane region" description="Helical" evidence="6">
    <location>
        <begin position="391"/>
        <end position="411"/>
    </location>
</feature>
<keyword evidence="5 6" id="KW-0472">Membrane</keyword>
<feature type="transmembrane region" description="Helical" evidence="6">
    <location>
        <begin position="330"/>
        <end position="352"/>
    </location>
</feature>
<evidence type="ECO:0000313" key="7">
    <source>
        <dbReference type="EMBL" id="MVO98681.1"/>
    </source>
</evidence>
<keyword evidence="2" id="KW-1003">Cell membrane</keyword>
<gene>
    <name evidence="7" type="ORF">EDM21_03965</name>
</gene>
<dbReference type="RefSeq" id="WP_157333099.1">
    <property type="nucleotide sequence ID" value="NZ_RHLK01000002.1"/>
</dbReference>
<keyword evidence="8" id="KW-1185">Reference proteome</keyword>
<dbReference type="PANTHER" id="PTHR30250:SF11">
    <property type="entry name" value="O-ANTIGEN TRANSPORTER-RELATED"/>
    <property type="match status" value="1"/>
</dbReference>
<dbReference type="PANTHER" id="PTHR30250">
    <property type="entry name" value="PST FAMILY PREDICTED COLANIC ACID TRANSPORTER"/>
    <property type="match status" value="1"/>
</dbReference>
<keyword evidence="3 6" id="KW-0812">Transmembrane</keyword>
<feature type="transmembrane region" description="Helical" evidence="6">
    <location>
        <begin position="118"/>
        <end position="140"/>
    </location>
</feature>
<proteinExistence type="predicted"/>
<evidence type="ECO:0000256" key="4">
    <source>
        <dbReference type="ARBA" id="ARBA00022989"/>
    </source>
</evidence>
<dbReference type="InterPro" id="IPR002797">
    <property type="entry name" value="Polysacc_synth"/>
</dbReference>
<evidence type="ECO:0000256" key="3">
    <source>
        <dbReference type="ARBA" id="ARBA00022692"/>
    </source>
</evidence>
<evidence type="ECO:0000313" key="8">
    <source>
        <dbReference type="Proteomes" id="UP000490800"/>
    </source>
</evidence>
<organism evidence="7 8">
    <name type="scientific">Paenibacillus lutrae</name>
    <dbReference type="NCBI Taxonomy" id="2078573"/>
    <lineage>
        <taxon>Bacteria</taxon>
        <taxon>Bacillati</taxon>
        <taxon>Bacillota</taxon>
        <taxon>Bacilli</taxon>
        <taxon>Bacillales</taxon>
        <taxon>Paenibacillaceae</taxon>
        <taxon>Paenibacillus</taxon>
    </lineage>
</organism>
<accession>A0A7X3FFZ2</accession>
<dbReference type="GO" id="GO:0005886">
    <property type="term" value="C:plasma membrane"/>
    <property type="evidence" value="ECO:0007669"/>
    <property type="project" value="UniProtKB-SubCell"/>
</dbReference>
<dbReference type="OrthoDB" id="3246647at2"/>
<evidence type="ECO:0000256" key="5">
    <source>
        <dbReference type="ARBA" id="ARBA00023136"/>
    </source>
</evidence>
<feature type="transmembrane region" description="Helical" evidence="6">
    <location>
        <begin position="251"/>
        <end position="271"/>
    </location>
</feature>
<comment type="caution">
    <text evidence="7">The sequence shown here is derived from an EMBL/GenBank/DDBJ whole genome shotgun (WGS) entry which is preliminary data.</text>
</comment>
<dbReference type="EMBL" id="RHLK01000002">
    <property type="protein sequence ID" value="MVO98681.1"/>
    <property type="molecule type" value="Genomic_DNA"/>
</dbReference>
<feature type="transmembrane region" description="Helical" evidence="6">
    <location>
        <begin position="364"/>
        <end position="385"/>
    </location>
</feature>
<name>A0A7X3FFZ2_9BACL</name>
<protein>
    <submittedName>
        <fullName evidence="7">Oligosaccharide flippase family protein</fullName>
    </submittedName>
</protein>
<dbReference type="AlphaFoldDB" id="A0A7X3FFZ2"/>
<dbReference type="Pfam" id="PF01943">
    <property type="entry name" value="Polysacc_synt"/>
    <property type="match status" value="1"/>
</dbReference>